<dbReference type="Gene3D" id="2.60.40.10">
    <property type="entry name" value="Immunoglobulins"/>
    <property type="match status" value="1"/>
</dbReference>
<dbReference type="EMBL" id="ATDL01000001">
    <property type="protein sequence ID" value="ERJ61414.1"/>
    <property type="molecule type" value="Genomic_DNA"/>
</dbReference>
<dbReference type="Proteomes" id="UP000016584">
    <property type="component" value="Unassembled WGS sequence"/>
</dbReference>
<reference evidence="1 2" key="1">
    <citation type="journal article" date="2013" name="Genome Announc.">
        <title>The Draft Genome Sequence of Sphingomonas paucimobilis Strain HER1398 (Proteobacteria), Host to the Giant PAU Phage, Indicates That It Is a Member of the Genus Sphingobacterium (Bacteroidetes).</title>
        <authorList>
            <person name="White R.A.III."/>
            <person name="Suttle C.A."/>
        </authorList>
    </citation>
    <scope>NUCLEOTIDE SEQUENCE [LARGE SCALE GENOMIC DNA]</scope>
    <source>
        <strain evidence="1 2">HER1398</strain>
    </source>
</reference>
<dbReference type="RefSeq" id="WP_021068271.1">
    <property type="nucleotide sequence ID" value="NZ_ATDL01000001.1"/>
</dbReference>
<organism evidence="1 2">
    <name type="scientific">Sphingobacterium paucimobilis HER1398</name>
    <dbReference type="NCBI Taxonomy" id="1346330"/>
    <lineage>
        <taxon>Bacteria</taxon>
        <taxon>Pseudomonadati</taxon>
        <taxon>Bacteroidota</taxon>
        <taxon>Sphingobacteriia</taxon>
        <taxon>Sphingobacteriales</taxon>
        <taxon>Sphingobacteriaceae</taxon>
        <taxon>Sphingobacterium</taxon>
    </lineage>
</organism>
<dbReference type="OrthoDB" id="5726170at2"/>
<sequence>MGRGQTRAYLTGAVNPSSNSGIYNSGLLGTGGAKLDNPEHAANATENTYASLRAEKVIALGLPLGQGDVRLHIRNTGNNHLQINKPVYFKLKEKPTTQGLSIDLGTLLGLVEGVSIKGELFAGATNPTSGIFPNPNFGTPLPNTKDQLLIDKHGEYYLSVIPPMGQTFNAARLSVEMPNTVLTVVDISSTTLRVYNVFQLETGTVCDLKPIFTDPGEQSGLNVNLSAIKLLNLGKILTNPSNAIDDDKTSFSALTPGLLSVGNYVSQTFFFNHLATAIDKVRFRVSLPVGLLNVALLNSISFQAYDVESSVGSPIQLSEDILGLDLLGIPVLGDNYTIPMEFTIRPNQRFDRIKVRFNTTLDIGGGILAGSLRIHDVSLAPSAPEVSGMESAQPKNTTICEGDQAKFSVIAVQTGDRTLTYQWQYLNEKTWSDISGANLQEVTLPNVSLSDDGRRYRVAITGGNQSCPQTIYSADAVLNVTPKLGKPHVTITNVIN</sequence>
<dbReference type="eggNOG" id="COG1361">
    <property type="taxonomic scope" value="Bacteria"/>
</dbReference>
<dbReference type="InterPro" id="IPR013783">
    <property type="entry name" value="Ig-like_fold"/>
</dbReference>
<proteinExistence type="predicted"/>
<accession>U2J906</accession>
<name>U2J906_9SPHI</name>
<dbReference type="STRING" id="1346330.M472_21900"/>
<protein>
    <recommendedName>
        <fullName evidence="3">Ig-like domain-containing protein</fullName>
    </recommendedName>
</protein>
<keyword evidence="2" id="KW-1185">Reference proteome</keyword>
<evidence type="ECO:0000313" key="2">
    <source>
        <dbReference type="Proteomes" id="UP000016584"/>
    </source>
</evidence>
<dbReference type="AlphaFoldDB" id="U2J906"/>
<evidence type="ECO:0000313" key="1">
    <source>
        <dbReference type="EMBL" id="ERJ61414.1"/>
    </source>
</evidence>
<dbReference type="PATRIC" id="fig|1346330.5.peg.71"/>
<gene>
    <name evidence="1" type="ORF">M472_21900</name>
</gene>
<comment type="caution">
    <text evidence="1">The sequence shown here is derived from an EMBL/GenBank/DDBJ whole genome shotgun (WGS) entry which is preliminary data.</text>
</comment>
<evidence type="ECO:0008006" key="3">
    <source>
        <dbReference type="Google" id="ProtNLM"/>
    </source>
</evidence>